<gene>
    <name evidence="1" type="ORF">NT26_3093</name>
    <name evidence="2" type="ORF">NT26_3369</name>
    <name evidence="3" type="ORF">NT26_3890</name>
</gene>
<evidence type="ECO:0000313" key="3">
    <source>
        <dbReference type="EMBL" id="CCF21612.1"/>
    </source>
</evidence>
<evidence type="ECO:0000313" key="4">
    <source>
        <dbReference type="Proteomes" id="UP000010792"/>
    </source>
</evidence>
<proteinExistence type="predicted"/>
<dbReference type="EMBL" id="FO082820">
    <property type="protein sequence ID" value="CCF21091.1"/>
    <property type="molecule type" value="Genomic_DNA"/>
</dbReference>
<sequence length="67" mass="7098">MNGGAARVANAVELEVRDMVLMDGLCADHCQLKLVPKDWGCSSAGRAPALQAGGQRFDPAQLHHLLS</sequence>
<dbReference type="Proteomes" id="UP000010792">
    <property type="component" value="Chromosome"/>
</dbReference>
<dbReference type="EMBL" id="FO082820">
    <property type="protein sequence ID" value="CCF21612.1"/>
    <property type="molecule type" value="Genomic_DNA"/>
</dbReference>
<evidence type="ECO:0000313" key="1">
    <source>
        <dbReference type="EMBL" id="CCF20816.1"/>
    </source>
</evidence>
<accession>L0NJ21</accession>
<organism evidence="1 4">
    <name type="scientific">Pseudorhizobium banfieldiae</name>
    <dbReference type="NCBI Taxonomy" id="1125847"/>
    <lineage>
        <taxon>Bacteria</taxon>
        <taxon>Pseudomonadati</taxon>
        <taxon>Pseudomonadota</taxon>
        <taxon>Alphaproteobacteria</taxon>
        <taxon>Hyphomicrobiales</taxon>
        <taxon>Rhizobiaceae</taxon>
        <taxon>Rhizobium/Agrobacterium group</taxon>
        <taxon>Pseudorhizobium</taxon>
    </lineage>
</organism>
<dbReference type="KEGG" id="rht:NT26_3093"/>
<evidence type="ECO:0000313" key="2">
    <source>
        <dbReference type="EMBL" id="CCF21091.1"/>
    </source>
</evidence>
<reference evidence="1 4" key="2">
    <citation type="journal article" date="2013" name="Genome Biol. Evol.">
        <title>Life in an arsenic-containing gold mine: genome and physiology of the autotrophic arsenite-oxidizing bacterium rhizobium sp. NT-26.</title>
        <authorList>
            <person name="Andres J."/>
            <person name="Arsene-Ploetze F."/>
            <person name="Barbe V."/>
            <person name="Brochier-Armanet C."/>
            <person name="Cleiss-Arnold J."/>
            <person name="Coppee J.Y."/>
            <person name="Dillies M.A."/>
            <person name="Geist"/>
            <person name="L"/>
            <person name="Joublin A."/>
            <person name="Koechler S."/>
            <person name="Lassalle F."/>
            <person name="Marchal M."/>
            <person name="Medigue C."/>
            <person name="Muller D."/>
            <person name="Nesme X."/>
            <person name="Plewniak F."/>
            <person name="Proux C."/>
            <person name="Ramirez-Bahena M.H."/>
            <person name="Schenowitz C."/>
            <person name="Sismeiro O."/>
            <person name="Vallenet D."/>
            <person name="Santini J.M."/>
            <person name="Bertin P.N."/>
        </authorList>
    </citation>
    <scope>NUCLEOTIDE SEQUENCE [LARGE SCALE GENOMIC DNA]</scope>
    <source>
        <strain evidence="1 4">NT-26</strain>
    </source>
</reference>
<dbReference type="KEGG" id="rht:NT26_3890"/>
<reference evidence="1" key="1">
    <citation type="submission" date="2011-12" db="EMBL/GenBank/DDBJ databases">
        <authorList>
            <person name="Genoscope - CEA"/>
        </authorList>
    </citation>
    <scope>NUCLEOTIDE SEQUENCE</scope>
    <source>
        <strain evidence="1">NT-26</strain>
    </source>
</reference>
<protein>
    <submittedName>
        <fullName evidence="1">Uncharacterized protein</fullName>
    </submittedName>
</protein>
<dbReference type="KEGG" id="rht:NT26_3369"/>
<dbReference type="AntiFam" id="ANF00013">
    <property type="entry name" value="tRNA translation"/>
</dbReference>
<dbReference type="AlphaFoldDB" id="L0NJ21"/>
<name>L0NJ21_9HYPH</name>
<keyword evidence="4" id="KW-1185">Reference proteome</keyword>
<dbReference type="EMBL" id="FO082820">
    <property type="protein sequence ID" value="CCF20816.1"/>
    <property type="molecule type" value="Genomic_DNA"/>
</dbReference>